<dbReference type="InterPro" id="IPR024370">
    <property type="entry name" value="PBP_domain"/>
</dbReference>
<feature type="signal peptide" evidence="2">
    <location>
        <begin position="1"/>
        <end position="33"/>
    </location>
</feature>
<organism evidence="5 6">
    <name type="scientific">Mumia zhuanghuii</name>
    <dbReference type="NCBI Taxonomy" id="2585211"/>
    <lineage>
        <taxon>Bacteria</taxon>
        <taxon>Bacillati</taxon>
        <taxon>Actinomycetota</taxon>
        <taxon>Actinomycetes</taxon>
        <taxon>Propionibacteriales</taxon>
        <taxon>Nocardioidaceae</taxon>
        <taxon>Mumia</taxon>
    </lineage>
</organism>
<dbReference type="SUPFAM" id="SSF53850">
    <property type="entry name" value="Periplasmic binding protein-like II"/>
    <property type="match status" value="1"/>
</dbReference>
<name>A0A5Q6S291_9ACTN</name>
<sequence length="537" mass="53735">MRSSPMSPRPLTAVGVAALSAALVLGTPLAASADPTSTPAATDIVGVGSDTTQFVLGYLANGTTVNGTVLKGYNEGRATGKLASFDAIKADGTTGDPIVLKTGAASIARPNGSSAGKGLLYGASPNANVNYARSSSSLSDPEKAANLYQIPFAIDGIKLAVRKAGSNAPAAISGADVVKIYNGTYTNWNQLGGAAGVIKPLIPQSGSGTRSVFEGQLKALNGGVAVVLAPGVAETQEHSDADVKNDANAIVPFSTGRAKVTPTITLSGGWSFTRALYNVVRVTDLGSPWAAGIFLENGFACSAAAKPLIEAAGFEQLATPAKGGVCGEPTQDATSNFTTSADTPAKVASTTSVAVPGAASYGKTRTVVATVRRGGAAATGSVVVKVGSRPAQTVALSGGRASVTLPASLGAGAYAVTASFGGNATTAASKTQGVLRVTKASSKVGFTISPKKLTAKKRAKAAVKVSLPGLPASIRPSGRVLVLDGKKVVGRGTVSAKGTVTVKLAKLKKGKHKLKVTYAGNGNVFASTSKVIKVRVR</sequence>
<dbReference type="Pfam" id="PF12849">
    <property type="entry name" value="PBP_like_2"/>
    <property type="match status" value="1"/>
</dbReference>
<evidence type="ECO:0000313" key="5">
    <source>
        <dbReference type="EMBL" id="KAA1424497.1"/>
    </source>
</evidence>
<protein>
    <recommendedName>
        <fullName evidence="7">Bacterial Ig-like domain-containing protein</fullName>
    </recommendedName>
</protein>
<evidence type="ECO:0000259" key="3">
    <source>
        <dbReference type="Pfam" id="PF12849"/>
    </source>
</evidence>
<dbReference type="Gene3D" id="2.60.40.10">
    <property type="entry name" value="Immunoglobulins"/>
    <property type="match status" value="2"/>
</dbReference>
<evidence type="ECO:0000313" key="6">
    <source>
        <dbReference type="Proteomes" id="UP000307768"/>
    </source>
</evidence>
<dbReference type="AlphaFoldDB" id="A0A5Q6S291"/>
<dbReference type="GO" id="GO:0005975">
    <property type="term" value="P:carbohydrate metabolic process"/>
    <property type="evidence" value="ECO:0007669"/>
    <property type="project" value="UniProtKB-ARBA"/>
</dbReference>
<evidence type="ECO:0000259" key="4">
    <source>
        <dbReference type="Pfam" id="PF16640"/>
    </source>
</evidence>
<dbReference type="InterPro" id="IPR032109">
    <property type="entry name" value="Big_3_5"/>
</dbReference>
<dbReference type="Gene3D" id="3.40.190.10">
    <property type="entry name" value="Periplasmic binding protein-like II"/>
    <property type="match status" value="2"/>
</dbReference>
<dbReference type="InterPro" id="IPR013783">
    <property type="entry name" value="Ig-like_fold"/>
</dbReference>
<accession>A0A5Q6S291</accession>
<dbReference type="InterPro" id="IPR050811">
    <property type="entry name" value="Phosphate_ABC_transporter"/>
</dbReference>
<gene>
    <name evidence="5" type="ORF">FE697_000755</name>
</gene>
<feature type="domain" description="Bacterial Ig-like" evidence="4">
    <location>
        <begin position="354"/>
        <end position="433"/>
    </location>
</feature>
<reference evidence="5 6" key="1">
    <citation type="submission" date="2019-09" db="EMBL/GenBank/DDBJ databases">
        <title>Mumia zhuanghuii sp. nov. isolated from the intestinal contents of plateau pika (Ochotona curzoniae) in the Qinghai-Tibet plateau of China.</title>
        <authorList>
            <person name="Tian Z."/>
        </authorList>
    </citation>
    <scope>NUCLEOTIDE SEQUENCE [LARGE SCALE GENOMIC DNA]</scope>
    <source>
        <strain evidence="6">350</strain>
    </source>
</reference>
<proteinExistence type="predicted"/>
<dbReference type="EMBL" id="VDFQ02000001">
    <property type="protein sequence ID" value="KAA1424497.1"/>
    <property type="molecule type" value="Genomic_DNA"/>
</dbReference>
<evidence type="ECO:0000256" key="1">
    <source>
        <dbReference type="ARBA" id="ARBA00022729"/>
    </source>
</evidence>
<dbReference type="Proteomes" id="UP000307768">
    <property type="component" value="Unassembled WGS sequence"/>
</dbReference>
<feature type="domain" description="Bacterial Ig-like" evidence="4">
    <location>
        <begin position="449"/>
        <end position="536"/>
    </location>
</feature>
<dbReference type="OrthoDB" id="3636760at2"/>
<comment type="caution">
    <text evidence="5">The sequence shown here is derived from an EMBL/GenBank/DDBJ whole genome shotgun (WGS) entry which is preliminary data.</text>
</comment>
<keyword evidence="1 2" id="KW-0732">Signal</keyword>
<evidence type="ECO:0008006" key="7">
    <source>
        <dbReference type="Google" id="ProtNLM"/>
    </source>
</evidence>
<dbReference type="Pfam" id="PF16640">
    <property type="entry name" value="Big_3_5"/>
    <property type="match status" value="2"/>
</dbReference>
<dbReference type="PANTHER" id="PTHR30570">
    <property type="entry name" value="PERIPLASMIC PHOSPHATE BINDING COMPONENT OF PHOSPHATE ABC TRANSPORTER"/>
    <property type="match status" value="1"/>
</dbReference>
<feature type="chain" id="PRO_5024422702" description="Bacterial Ig-like domain-containing protein" evidence="2">
    <location>
        <begin position="34"/>
        <end position="537"/>
    </location>
</feature>
<feature type="domain" description="PBP" evidence="3">
    <location>
        <begin position="124"/>
        <end position="238"/>
    </location>
</feature>
<evidence type="ECO:0000256" key="2">
    <source>
        <dbReference type="SAM" id="SignalP"/>
    </source>
</evidence>
<dbReference type="PANTHER" id="PTHR30570:SF1">
    <property type="entry name" value="PHOSPHATE-BINDING PROTEIN PSTS"/>
    <property type="match status" value="1"/>
</dbReference>